<proteinExistence type="predicted"/>
<evidence type="ECO:0000313" key="1">
    <source>
        <dbReference type="EMBL" id="EKS00533.1"/>
    </source>
</evidence>
<dbReference type="Proteomes" id="UP000001343">
    <property type="component" value="Unassembled WGS sequence"/>
</dbReference>
<dbReference type="EMBL" id="AKWM02000032">
    <property type="protein sequence ID" value="EKS00533.1"/>
    <property type="molecule type" value="Genomic_DNA"/>
</dbReference>
<sequence length="39" mass="4442">MEKELLGGSNESIHLFQFTKIMETFIGSGSLNFKTYSKK</sequence>
<protein>
    <submittedName>
        <fullName evidence="1">Uncharacterized protein</fullName>
    </submittedName>
</protein>
<dbReference type="AlphaFoldDB" id="A0AA87MQ32"/>
<evidence type="ECO:0000313" key="2">
    <source>
        <dbReference type="Proteomes" id="UP000001343"/>
    </source>
</evidence>
<reference evidence="1 2" key="1">
    <citation type="journal article" date="2014" name="Int. J. Syst. Evol. Microbiol.">
        <title>Leptospira mayottensis sp. nov., a pathogenic species of the genus Leptospira isolated from humans.</title>
        <authorList>
            <person name="Bourhy P."/>
            <person name="Collet L."/>
            <person name="Brisse S."/>
            <person name="Picardeau M."/>
        </authorList>
    </citation>
    <scope>NUCLEOTIDE SEQUENCE [LARGE SCALE GENOMIC DNA]</scope>
    <source>
        <strain evidence="1 2">200901122</strain>
    </source>
</reference>
<name>A0AA87MQ32_9LEPT</name>
<comment type="caution">
    <text evidence="1">The sequence shown here is derived from an EMBL/GenBank/DDBJ whole genome shotgun (WGS) entry which is preliminary data.</text>
</comment>
<organism evidence="1 2">
    <name type="scientific">Leptospira mayottensis 200901122</name>
    <dbReference type="NCBI Taxonomy" id="1193010"/>
    <lineage>
        <taxon>Bacteria</taxon>
        <taxon>Pseudomonadati</taxon>
        <taxon>Spirochaetota</taxon>
        <taxon>Spirochaetia</taxon>
        <taxon>Leptospirales</taxon>
        <taxon>Leptospiraceae</taxon>
        <taxon>Leptospira</taxon>
    </lineage>
</organism>
<accession>A0AA87MQ32</accession>
<gene>
    <name evidence="1" type="ORF">LEP1GSC125_2676</name>
</gene>